<evidence type="ECO:0000313" key="1">
    <source>
        <dbReference type="EMBL" id="JAD34350.1"/>
    </source>
</evidence>
<reference evidence="1" key="2">
    <citation type="journal article" date="2015" name="Data Brief">
        <title>Shoot transcriptome of the giant reed, Arundo donax.</title>
        <authorList>
            <person name="Barrero R.A."/>
            <person name="Guerrero F.D."/>
            <person name="Moolhuijzen P."/>
            <person name="Goolsby J.A."/>
            <person name="Tidwell J."/>
            <person name="Bellgard S.E."/>
            <person name="Bellgard M.I."/>
        </authorList>
    </citation>
    <scope>NUCLEOTIDE SEQUENCE</scope>
    <source>
        <tissue evidence="1">Shoot tissue taken approximately 20 cm above the soil surface</tissue>
    </source>
</reference>
<proteinExistence type="predicted"/>
<dbReference type="PROSITE" id="PS51257">
    <property type="entry name" value="PROKAR_LIPOPROTEIN"/>
    <property type="match status" value="1"/>
</dbReference>
<dbReference type="EMBL" id="GBRH01263545">
    <property type="protein sequence ID" value="JAD34350.1"/>
    <property type="molecule type" value="Transcribed_RNA"/>
</dbReference>
<reference evidence="1" key="1">
    <citation type="submission" date="2014-09" db="EMBL/GenBank/DDBJ databases">
        <authorList>
            <person name="Magalhaes I.L.F."/>
            <person name="Oliveira U."/>
            <person name="Santos F.R."/>
            <person name="Vidigal T.H.D.A."/>
            <person name="Brescovit A.D."/>
            <person name="Santos A.J."/>
        </authorList>
    </citation>
    <scope>NUCLEOTIDE SEQUENCE</scope>
    <source>
        <tissue evidence="1">Shoot tissue taken approximately 20 cm above the soil surface</tissue>
    </source>
</reference>
<name>A0A0A8ZC88_ARUDO</name>
<dbReference type="AlphaFoldDB" id="A0A0A8ZC88"/>
<accession>A0A0A8ZC88</accession>
<protein>
    <submittedName>
        <fullName evidence="1">Uncharacterized protein</fullName>
    </submittedName>
</protein>
<organism evidence="1">
    <name type="scientific">Arundo donax</name>
    <name type="common">Giant reed</name>
    <name type="synonym">Donax arundinaceus</name>
    <dbReference type="NCBI Taxonomy" id="35708"/>
    <lineage>
        <taxon>Eukaryota</taxon>
        <taxon>Viridiplantae</taxon>
        <taxon>Streptophyta</taxon>
        <taxon>Embryophyta</taxon>
        <taxon>Tracheophyta</taxon>
        <taxon>Spermatophyta</taxon>
        <taxon>Magnoliopsida</taxon>
        <taxon>Liliopsida</taxon>
        <taxon>Poales</taxon>
        <taxon>Poaceae</taxon>
        <taxon>PACMAD clade</taxon>
        <taxon>Arundinoideae</taxon>
        <taxon>Arundineae</taxon>
        <taxon>Arundo</taxon>
    </lineage>
</organism>
<sequence>MWASCRTPCCSPGASTASTGGCCRSTTTARWCGARRRLESVPRVAP</sequence>